<sequence length="797" mass="90687">MVDIIIYGGVENIPLYNCSSRTPEQWSLETGEKQPITGYLQIIYGVIVNLLYIPITKIMLDKEHFKIPCFKIMFQLAITDFFVILINSVLTGILGIQGAVFCTYPNLIYITGSIAMSLWCSSCFTSLILVCNRLLVMSKPHIEIMIFEGNKTFVILSLSIIYGLYFMFTTPHVYNSKHHAWFFDPMIFPEKANQYDNVFHTINNFSIVVMTCILYIPFYSIVRNNLKGVATQSRFHNTKIQVFIQSILICVASQIAAVIYVIMNLTPVSPGVIIFGHFLWQFVHGAPVFIYIALNDMIRKRFFEMMTCNKKNSVAVVVSLNNHSTGRNTSLDISVGYYSHRVFSGLYDFLGHFTRFRLASDATHRHCVVCVLRRVMCYHITDRATNRSIDSEVDDAEASITPLPSELAKKDKEFWGVEELHVDVDVGGSGVERADDDGLDKMSALKMCLFHVFTHSFTLWSEAYECPLDMMDFEMERPELGSLFLASGVFFVSLYIPCLIAIIRKMPKAPVYQIMFALAIFDILSLSVNSICTGLFDIFGITFCHYPLPIFCLGAIAGGSWMAGCMACILLAIERCVEINPRFFLEFLFRGKVFPKVRVLMFCYAVYSLGFTKATVFSLEFSCWFFNPLIGKDPDLYHSHAHTINNFVVGTSTTLLYFYISYNLIFKFGYSTSMWLYKTKRQILFQAIALCIFHTAAALLYVYMQFFPVTPELIIISQFVWQWSSGAVCLTYLVFNRTIRNLVLKMTIPRKVRKKLGLHVGIDEHLALEGAVGTVTGNLVGINAIGVKIRFDNWMCN</sequence>
<dbReference type="Gene3D" id="1.20.1070.10">
    <property type="entry name" value="Rhodopsin 7-helix transmembrane proteins"/>
    <property type="match status" value="1"/>
</dbReference>
<feature type="transmembrane region" description="Helical" evidence="1">
    <location>
        <begin position="514"/>
        <end position="536"/>
    </location>
</feature>
<keyword evidence="1" id="KW-0812">Transmembrane</keyword>
<evidence type="ECO:0000256" key="1">
    <source>
        <dbReference type="SAM" id="Phobius"/>
    </source>
</evidence>
<feature type="transmembrane region" description="Helical" evidence="1">
    <location>
        <begin position="443"/>
        <end position="460"/>
    </location>
</feature>
<protein>
    <submittedName>
        <fullName evidence="2">Uncharacterized protein</fullName>
    </submittedName>
</protein>
<dbReference type="PANTHER" id="PTHR23021">
    <property type="entry name" value="SERPENTINE RECEPTOR, CLASS T"/>
    <property type="match status" value="1"/>
</dbReference>
<dbReference type="SUPFAM" id="SSF81321">
    <property type="entry name" value="Family A G protein-coupled receptor-like"/>
    <property type="match status" value="2"/>
</dbReference>
<keyword evidence="1" id="KW-0472">Membrane</keyword>
<dbReference type="PANTHER" id="PTHR23021:SF11">
    <property type="entry name" value="SERPENTINE RECEPTOR, CLASS T"/>
    <property type="match status" value="1"/>
</dbReference>
<feature type="transmembrane region" description="Helical" evidence="1">
    <location>
        <begin position="647"/>
        <end position="666"/>
    </location>
</feature>
<feature type="transmembrane region" description="Helical" evidence="1">
    <location>
        <begin position="107"/>
        <end position="131"/>
    </location>
</feature>
<dbReference type="HOGENOM" id="CLU_352751_0_0_1"/>
<feature type="transmembrane region" description="Helical" evidence="1">
    <location>
        <begin position="274"/>
        <end position="294"/>
    </location>
</feature>
<accession>G0MU41</accession>
<feature type="transmembrane region" description="Helical" evidence="1">
    <location>
        <begin position="152"/>
        <end position="174"/>
    </location>
</feature>
<dbReference type="eggNOG" id="ENOG502SNCU">
    <property type="taxonomic scope" value="Eukaryota"/>
</dbReference>
<feature type="transmembrane region" description="Helical" evidence="1">
    <location>
        <begin position="687"/>
        <end position="707"/>
    </location>
</feature>
<feature type="transmembrane region" description="Helical" evidence="1">
    <location>
        <begin position="599"/>
        <end position="627"/>
    </location>
</feature>
<proteinExistence type="predicted"/>
<dbReference type="EMBL" id="GL379812">
    <property type="protein sequence ID" value="EGT44125.1"/>
    <property type="molecule type" value="Genomic_DNA"/>
</dbReference>
<evidence type="ECO:0000313" key="2">
    <source>
        <dbReference type="EMBL" id="EGT44125.1"/>
    </source>
</evidence>
<feature type="transmembrane region" description="Helical" evidence="1">
    <location>
        <begin position="713"/>
        <end position="735"/>
    </location>
</feature>
<feature type="transmembrane region" description="Helical" evidence="1">
    <location>
        <begin position="242"/>
        <end position="262"/>
    </location>
</feature>
<gene>
    <name evidence="2" type="ORF">CAEBREN_06782</name>
</gene>
<evidence type="ECO:0000313" key="3">
    <source>
        <dbReference type="Proteomes" id="UP000008068"/>
    </source>
</evidence>
<dbReference type="STRING" id="135651.G0MU41"/>
<feature type="transmembrane region" description="Helical" evidence="1">
    <location>
        <begin position="36"/>
        <end position="55"/>
    </location>
</feature>
<feature type="transmembrane region" description="Helical" evidence="1">
    <location>
        <begin position="480"/>
        <end position="502"/>
    </location>
</feature>
<dbReference type="InParanoid" id="G0MU41"/>
<keyword evidence="1" id="KW-1133">Transmembrane helix</keyword>
<keyword evidence="3" id="KW-1185">Reference proteome</keyword>
<organism evidence="3">
    <name type="scientific">Caenorhabditis brenneri</name>
    <name type="common">Nematode worm</name>
    <dbReference type="NCBI Taxonomy" id="135651"/>
    <lineage>
        <taxon>Eukaryota</taxon>
        <taxon>Metazoa</taxon>
        <taxon>Ecdysozoa</taxon>
        <taxon>Nematoda</taxon>
        <taxon>Chromadorea</taxon>
        <taxon>Rhabditida</taxon>
        <taxon>Rhabditina</taxon>
        <taxon>Rhabditomorpha</taxon>
        <taxon>Rhabditoidea</taxon>
        <taxon>Rhabditidae</taxon>
        <taxon>Peloderinae</taxon>
        <taxon>Caenorhabditis</taxon>
    </lineage>
</organism>
<reference evidence="3" key="1">
    <citation type="submission" date="2011-07" db="EMBL/GenBank/DDBJ databases">
        <authorList>
            <consortium name="Caenorhabditis brenneri Sequencing and Analysis Consortium"/>
            <person name="Wilson R.K."/>
        </authorList>
    </citation>
    <scope>NUCLEOTIDE SEQUENCE [LARGE SCALE GENOMIC DNA]</scope>
    <source>
        <strain evidence="3">PB2801</strain>
    </source>
</reference>
<dbReference type="Pfam" id="PF10321">
    <property type="entry name" value="7TM_GPCR_Srt"/>
    <property type="match status" value="2"/>
</dbReference>
<feature type="transmembrane region" description="Helical" evidence="1">
    <location>
        <begin position="548"/>
        <end position="573"/>
    </location>
</feature>
<feature type="transmembrane region" description="Helical" evidence="1">
    <location>
        <begin position="76"/>
        <end position="101"/>
    </location>
</feature>
<dbReference type="InterPro" id="IPR019425">
    <property type="entry name" value="7TM_GPCR_serpentine_rcpt_Srt"/>
</dbReference>
<dbReference type="AlphaFoldDB" id="G0MU41"/>
<dbReference type="OMA" id="IWVNSII"/>
<dbReference type="Proteomes" id="UP000008068">
    <property type="component" value="Unassembled WGS sequence"/>
</dbReference>
<feature type="transmembrane region" description="Helical" evidence="1">
    <location>
        <begin position="202"/>
        <end position="222"/>
    </location>
</feature>
<name>G0MU41_CAEBE</name>
<dbReference type="OrthoDB" id="5873245at2759"/>